<evidence type="ECO:0000313" key="2">
    <source>
        <dbReference type="EMBL" id="OJJ33138.1"/>
    </source>
</evidence>
<sequence>MSSQDNATIQKEPKDQNDSQVIVSDRKPETGKDDIIKLPSVGQILSELTASPPSLAPGGTEALSVDEQKALYSSLQALVKRFEEGDEDESKIDLKEIHASLEQETGAGCNYKTLQSVRIILEKLWKCRSDYLVSASELLANGSRNQSWRLPYGQTRILEFFLQLIASENVNDGLLFHSLRLAGNSCADTDENRVIVVKDNYILAVIRQLLSPGLVQVAIPVLYNICVDFEPAQSQLASNRIAYILLKLIKDGAFKGKDALLSFIYELIEQAAEQAQGIERSPDETILLLIELAIDEDISFAQFTSLASCLTTYLDNQHFQNICVSNSLVERVLVVLTRSFSIKVDSSTDDAQTLAQLQLKINQSLSELSASPLFMEYYPLNSSLSQTLKQWLATSKDQLQICSCVMLGNLARSDEVCETMVRDLNIHKELISILKSNARGAVLHAALGFLKNLAIAGNNRLYLGDAGIIPAISRLWGYDTVPQVQFSAASIARQLIISSVENISRLLESPPPESDSSADSPTYLSLLFALFEKTDSTPVKTEIGRIVASICRIVIPKSREQKGEADLLERLFSLHEGVARPIGAMVTQTQWPVVRSEGWFALALMASSGPGSVAVIDCLQTMEAYPLLEETLSTKPSYEADETERLKLTKDRDNTVILAQELLKNDSGTLPPTWKAKVEDLMKNIFTAVEK</sequence>
<protein>
    <submittedName>
        <fullName evidence="2">Uncharacterized protein</fullName>
    </submittedName>
</protein>
<feature type="compositionally biased region" description="Basic and acidic residues" evidence="1">
    <location>
        <begin position="24"/>
        <end position="34"/>
    </location>
</feature>
<dbReference type="InterPro" id="IPR040144">
    <property type="entry name" value="RAP1GDS1"/>
</dbReference>
<dbReference type="Gene3D" id="1.25.10.10">
    <property type="entry name" value="Leucine-rich Repeat Variant"/>
    <property type="match status" value="2"/>
</dbReference>
<accession>A0A1L9RE29</accession>
<feature type="region of interest" description="Disordered" evidence="1">
    <location>
        <begin position="1"/>
        <end position="34"/>
    </location>
</feature>
<dbReference type="EMBL" id="KV878214">
    <property type="protein sequence ID" value="OJJ33138.1"/>
    <property type="molecule type" value="Genomic_DNA"/>
</dbReference>
<dbReference type="STRING" id="1073089.A0A1L9RE29"/>
<proteinExistence type="predicted"/>
<name>A0A1L9RE29_ASPWE</name>
<gene>
    <name evidence="2" type="ORF">ASPWEDRAFT_115725</name>
</gene>
<dbReference type="OrthoDB" id="26149at2759"/>
<dbReference type="AlphaFoldDB" id="A0A1L9RE29"/>
<keyword evidence="3" id="KW-1185">Reference proteome</keyword>
<dbReference type="PANTHER" id="PTHR10957">
    <property type="entry name" value="RAP1 GTPASE-GDP DISSOCIATION STIMULATOR 1"/>
    <property type="match status" value="1"/>
</dbReference>
<dbReference type="SUPFAM" id="SSF48371">
    <property type="entry name" value="ARM repeat"/>
    <property type="match status" value="1"/>
</dbReference>
<dbReference type="Proteomes" id="UP000184383">
    <property type="component" value="Unassembled WGS sequence"/>
</dbReference>
<evidence type="ECO:0000313" key="3">
    <source>
        <dbReference type="Proteomes" id="UP000184383"/>
    </source>
</evidence>
<reference evidence="3" key="1">
    <citation type="journal article" date="2017" name="Genome Biol.">
        <title>Comparative genomics reveals high biological diversity and specific adaptations in the industrially and medically important fungal genus Aspergillus.</title>
        <authorList>
            <person name="de Vries R.P."/>
            <person name="Riley R."/>
            <person name="Wiebenga A."/>
            <person name="Aguilar-Osorio G."/>
            <person name="Amillis S."/>
            <person name="Uchima C.A."/>
            <person name="Anderluh G."/>
            <person name="Asadollahi M."/>
            <person name="Askin M."/>
            <person name="Barry K."/>
            <person name="Battaglia E."/>
            <person name="Bayram O."/>
            <person name="Benocci T."/>
            <person name="Braus-Stromeyer S.A."/>
            <person name="Caldana C."/>
            <person name="Canovas D."/>
            <person name="Cerqueira G.C."/>
            <person name="Chen F."/>
            <person name="Chen W."/>
            <person name="Choi C."/>
            <person name="Clum A."/>
            <person name="Dos Santos R.A."/>
            <person name="Damasio A.R."/>
            <person name="Diallinas G."/>
            <person name="Emri T."/>
            <person name="Fekete E."/>
            <person name="Flipphi M."/>
            <person name="Freyberg S."/>
            <person name="Gallo A."/>
            <person name="Gournas C."/>
            <person name="Habgood R."/>
            <person name="Hainaut M."/>
            <person name="Harispe M.L."/>
            <person name="Henrissat B."/>
            <person name="Hilden K.S."/>
            <person name="Hope R."/>
            <person name="Hossain A."/>
            <person name="Karabika E."/>
            <person name="Karaffa L."/>
            <person name="Karanyi Z."/>
            <person name="Krasevec N."/>
            <person name="Kuo A."/>
            <person name="Kusch H."/>
            <person name="LaButti K."/>
            <person name="Lagendijk E.L."/>
            <person name="Lapidus A."/>
            <person name="Levasseur A."/>
            <person name="Lindquist E."/>
            <person name="Lipzen A."/>
            <person name="Logrieco A.F."/>
            <person name="MacCabe A."/>
            <person name="Maekelae M.R."/>
            <person name="Malavazi I."/>
            <person name="Melin P."/>
            <person name="Meyer V."/>
            <person name="Mielnichuk N."/>
            <person name="Miskei M."/>
            <person name="Molnar A.P."/>
            <person name="Mule G."/>
            <person name="Ngan C.Y."/>
            <person name="Orejas M."/>
            <person name="Orosz E."/>
            <person name="Ouedraogo J.P."/>
            <person name="Overkamp K.M."/>
            <person name="Park H.-S."/>
            <person name="Perrone G."/>
            <person name="Piumi F."/>
            <person name="Punt P.J."/>
            <person name="Ram A.F."/>
            <person name="Ramon A."/>
            <person name="Rauscher S."/>
            <person name="Record E."/>
            <person name="Riano-Pachon D.M."/>
            <person name="Robert V."/>
            <person name="Roehrig J."/>
            <person name="Ruller R."/>
            <person name="Salamov A."/>
            <person name="Salih N.S."/>
            <person name="Samson R.A."/>
            <person name="Sandor E."/>
            <person name="Sanguinetti M."/>
            <person name="Schuetze T."/>
            <person name="Sepcic K."/>
            <person name="Shelest E."/>
            <person name="Sherlock G."/>
            <person name="Sophianopoulou V."/>
            <person name="Squina F.M."/>
            <person name="Sun H."/>
            <person name="Susca A."/>
            <person name="Todd R.B."/>
            <person name="Tsang A."/>
            <person name="Unkles S.E."/>
            <person name="van de Wiele N."/>
            <person name="van Rossen-Uffink D."/>
            <person name="Oliveira J.V."/>
            <person name="Vesth T.C."/>
            <person name="Visser J."/>
            <person name="Yu J.-H."/>
            <person name="Zhou M."/>
            <person name="Andersen M.R."/>
            <person name="Archer D.B."/>
            <person name="Baker S.E."/>
            <person name="Benoit I."/>
            <person name="Brakhage A.A."/>
            <person name="Braus G.H."/>
            <person name="Fischer R."/>
            <person name="Frisvad J.C."/>
            <person name="Goldman G.H."/>
            <person name="Houbraken J."/>
            <person name="Oakley B."/>
            <person name="Pocsi I."/>
            <person name="Scazzocchio C."/>
            <person name="Seiboth B."/>
            <person name="vanKuyk P.A."/>
            <person name="Wortman J."/>
            <person name="Dyer P.S."/>
            <person name="Grigoriev I.V."/>
        </authorList>
    </citation>
    <scope>NUCLEOTIDE SEQUENCE [LARGE SCALE GENOMIC DNA]</scope>
    <source>
        <strain evidence="3">DTO 134E9</strain>
    </source>
</reference>
<dbReference type="InterPro" id="IPR011989">
    <property type="entry name" value="ARM-like"/>
</dbReference>
<dbReference type="VEuPathDB" id="FungiDB:ASPWEDRAFT_115725"/>
<dbReference type="GO" id="GO:0005085">
    <property type="term" value="F:guanyl-nucleotide exchange factor activity"/>
    <property type="evidence" value="ECO:0007669"/>
    <property type="project" value="InterPro"/>
</dbReference>
<evidence type="ECO:0000256" key="1">
    <source>
        <dbReference type="SAM" id="MobiDB-lite"/>
    </source>
</evidence>
<dbReference type="RefSeq" id="XP_040686815.1">
    <property type="nucleotide sequence ID" value="XM_040828605.1"/>
</dbReference>
<organism evidence="2 3">
    <name type="scientific">Aspergillus wentii DTO 134E9</name>
    <dbReference type="NCBI Taxonomy" id="1073089"/>
    <lineage>
        <taxon>Eukaryota</taxon>
        <taxon>Fungi</taxon>
        <taxon>Dikarya</taxon>
        <taxon>Ascomycota</taxon>
        <taxon>Pezizomycotina</taxon>
        <taxon>Eurotiomycetes</taxon>
        <taxon>Eurotiomycetidae</taxon>
        <taxon>Eurotiales</taxon>
        <taxon>Aspergillaceae</taxon>
        <taxon>Aspergillus</taxon>
        <taxon>Aspergillus subgen. Cremei</taxon>
    </lineage>
</organism>
<dbReference type="GeneID" id="63744453"/>
<dbReference type="InterPro" id="IPR016024">
    <property type="entry name" value="ARM-type_fold"/>
</dbReference>